<keyword evidence="2" id="KW-1185">Reference proteome</keyword>
<dbReference type="WBParaSite" id="PSAMB.scaffold4719size13748.g24981.t1">
    <property type="protein sequence ID" value="PSAMB.scaffold4719size13748.g24981.t1"/>
    <property type="gene ID" value="PSAMB.scaffold4719size13748.g24981"/>
</dbReference>
<reference evidence="3" key="1">
    <citation type="submission" date="2022-11" db="UniProtKB">
        <authorList>
            <consortium name="WormBaseParasite"/>
        </authorList>
    </citation>
    <scope>IDENTIFICATION</scope>
</reference>
<protein>
    <submittedName>
        <fullName evidence="3">Uncharacterized protein</fullName>
    </submittedName>
</protein>
<proteinExistence type="predicted"/>
<organism evidence="2 3">
    <name type="scientific">Plectus sambesii</name>
    <dbReference type="NCBI Taxonomy" id="2011161"/>
    <lineage>
        <taxon>Eukaryota</taxon>
        <taxon>Metazoa</taxon>
        <taxon>Ecdysozoa</taxon>
        <taxon>Nematoda</taxon>
        <taxon>Chromadorea</taxon>
        <taxon>Plectida</taxon>
        <taxon>Plectina</taxon>
        <taxon>Plectoidea</taxon>
        <taxon>Plectidae</taxon>
        <taxon>Plectus</taxon>
    </lineage>
</organism>
<dbReference type="AlphaFoldDB" id="A0A914WPX9"/>
<name>A0A914WPX9_9BILA</name>
<accession>A0A914WPX9</accession>
<evidence type="ECO:0000313" key="2">
    <source>
        <dbReference type="Proteomes" id="UP000887566"/>
    </source>
</evidence>
<evidence type="ECO:0000313" key="3">
    <source>
        <dbReference type="WBParaSite" id="PSAMB.scaffold4719size13748.g24981.t1"/>
    </source>
</evidence>
<sequence length="69" mass="7741">MVEPPQHMAMGGTRQRSASRDRADAGVGSVQGHLSQMMFNAGREKLQDTFNSYGRVDLLRPYFDVDPKQ</sequence>
<dbReference type="Proteomes" id="UP000887566">
    <property type="component" value="Unplaced"/>
</dbReference>
<evidence type="ECO:0000256" key="1">
    <source>
        <dbReference type="SAM" id="MobiDB-lite"/>
    </source>
</evidence>
<feature type="region of interest" description="Disordered" evidence="1">
    <location>
        <begin position="1"/>
        <end position="29"/>
    </location>
</feature>